<dbReference type="Pfam" id="PF06445">
    <property type="entry name" value="GyrI-like"/>
    <property type="match status" value="1"/>
</dbReference>
<proteinExistence type="predicted"/>
<dbReference type="InterPro" id="IPR029442">
    <property type="entry name" value="GyrI-like"/>
</dbReference>
<dbReference type="EMBL" id="JBAGLP010000116">
    <property type="protein sequence ID" value="MEG3615065.1"/>
    <property type="molecule type" value="Genomic_DNA"/>
</dbReference>
<comment type="caution">
    <text evidence="3">The sequence shown here is derived from an EMBL/GenBank/DDBJ whole genome shotgun (WGS) entry which is preliminary data.</text>
</comment>
<reference evidence="3" key="2">
    <citation type="submission" date="2024-02" db="EMBL/GenBank/DDBJ databases">
        <authorList>
            <person name="Prathaban M."/>
            <person name="Mythili R."/>
            <person name="Sharmila Devi N."/>
            <person name="Sobanaa M."/>
            <person name="Prathiviraj R."/>
            <person name="Selvin J."/>
        </authorList>
    </citation>
    <scope>NUCLEOTIDE SEQUENCE</scope>
    <source>
        <strain evidence="3">MP1014</strain>
    </source>
</reference>
<dbReference type="Proteomes" id="UP001310387">
    <property type="component" value="Unassembled WGS sequence"/>
</dbReference>
<reference evidence="3" key="1">
    <citation type="journal article" date="2024" name="Antonie Van Leeuwenhoek">
        <title>Isoptericola haloaureus sp. nov., a dimorphic actinobacterium isolated from mangrove sediments of southeast India, implicating biosaline agricultural significance through nitrogen fixation and salt tolerance genes.</title>
        <authorList>
            <person name="Prathaban M."/>
            <person name="Prathiviraj R."/>
            <person name="Ravichandran M."/>
            <person name="Natarajan S.D."/>
            <person name="Sobanaa M."/>
            <person name="Hari Krishna Kumar S."/>
            <person name="Chandrasekar V."/>
            <person name="Selvin J."/>
        </authorList>
    </citation>
    <scope>NUCLEOTIDE SEQUENCE</scope>
    <source>
        <strain evidence="3">MP1014</strain>
    </source>
</reference>
<evidence type="ECO:0000313" key="4">
    <source>
        <dbReference type="Proteomes" id="UP001310387"/>
    </source>
</evidence>
<gene>
    <name evidence="3" type="ORF">V5O49_08010</name>
</gene>
<feature type="region of interest" description="Disordered" evidence="1">
    <location>
        <begin position="138"/>
        <end position="158"/>
    </location>
</feature>
<evidence type="ECO:0000256" key="1">
    <source>
        <dbReference type="SAM" id="MobiDB-lite"/>
    </source>
</evidence>
<dbReference type="SUPFAM" id="SSF55136">
    <property type="entry name" value="Probable bacterial effector-binding domain"/>
    <property type="match status" value="1"/>
</dbReference>
<dbReference type="InterPro" id="IPR010499">
    <property type="entry name" value="AraC_E-bd"/>
</dbReference>
<dbReference type="SMART" id="SM00871">
    <property type="entry name" value="AraC_E_bind"/>
    <property type="match status" value="1"/>
</dbReference>
<feature type="domain" description="AraC effector-binding" evidence="2">
    <location>
        <begin position="7"/>
        <end position="157"/>
    </location>
</feature>
<organism evidence="3 4">
    <name type="scientific">Isoptericola haloaureus</name>
    <dbReference type="NCBI Taxonomy" id="1542902"/>
    <lineage>
        <taxon>Bacteria</taxon>
        <taxon>Bacillati</taxon>
        <taxon>Actinomycetota</taxon>
        <taxon>Actinomycetes</taxon>
        <taxon>Micrococcales</taxon>
        <taxon>Promicromonosporaceae</taxon>
        <taxon>Isoptericola</taxon>
    </lineage>
</organism>
<sequence>MSAPPFAEPTIETRGKQHLAVVRETVALADIPALYDRAFPLIFAALGRAGLEPVAPPMGISHGMPTETLDLSVAVPVAERFTDDGEVTGETRPAGRAATMLVRGAYDRIAPAYEHLFDWVAAQGLVPTGTAWEQYLTEPSPDGDPQQNETLLGADLVD</sequence>
<dbReference type="RefSeq" id="WP_332901745.1">
    <property type="nucleotide sequence ID" value="NZ_JBAGLP010000116.1"/>
</dbReference>
<dbReference type="Gene3D" id="3.20.80.10">
    <property type="entry name" value="Regulatory factor, effector binding domain"/>
    <property type="match status" value="1"/>
</dbReference>
<protein>
    <submittedName>
        <fullName evidence="3">GyrI-like domain-containing protein</fullName>
    </submittedName>
</protein>
<accession>A0ABU7Z716</accession>
<evidence type="ECO:0000313" key="3">
    <source>
        <dbReference type="EMBL" id="MEG3615065.1"/>
    </source>
</evidence>
<evidence type="ECO:0000259" key="2">
    <source>
        <dbReference type="SMART" id="SM00871"/>
    </source>
</evidence>
<name>A0ABU7Z716_9MICO</name>
<keyword evidence="4" id="KW-1185">Reference proteome</keyword>
<dbReference type="InterPro" id="IPR011256">
    <property type="entry name" value="Reg_factor_effector_dom_sf"/>
</dbReference>